<evidence type="ECO:0000259" key="13">
    <source>
        <dbReference type="SMART" id="SM00079"/>
    </source>
</evidence>
<evidence type="ECO:0000256" key="4">
    <source>
        <dbReference type="ARBA" id="ARBA00022989"/>
    </source>
</evidence>
<evidence type="ECO:0000256" key="8">
    <source>
        <dbReference type="ARBA" id="ARBA00023180"/>
    </source>
</evidence>
<feature type="signal peptide" evidence="12">
    <location>
        <begin position="1"/>
        <end position="17"/>
    </location>
</feature>
<feature type="domain" description="Ionotropic glutamate receptor L-glutamate and glycine-binding" evidence="14">
    <location>
        <begin position="46"/>
        <end position="106"/>
    </location>
</feature>
<dbReference type="EMBL" id="KB312261">
    <property type="protein sequence ID" value="ELT87549.1"/>
    <property type="molecule type" value="Genomic_DNA"/>
</dbReference>
<dbReference type="GO" id="GO:0015276">
    <property type="term" value="F:ligand-gated monoatomic ion channel activity"/>
    <property type="evidence" value="ECO:0007669"/>
    <property type="project" value="InterPro"/>
</dbReference>
<evidence type="ECO:0000256" key="3">
    <source>
        <dbReference type="ARBA" id="ARBA00022692"/>
    </source>
</evidence>
<dbReference type="HOGENOM" id="CLU_007257_0_0_1"/>
<feature type="transmembrane region" description="Helical" evidence="11">
    <location>
        <begin position="171"/>
        <end position="190"/>
    </location>
</feature>
<evidence type="ECO:0000256" key="10">
    <source>
        <dbReference type="ARBA" id="ARBA00023303"/>
    </source>
</evidence>
<evidence type="ECO:0000256" key="12">
    <source>
        <dbReference type="SAM" id="SignalP"/>
    </source>
</evidence>
<reference evidence="15 17" key="2">
    <citation type="journal article" date="2013" name="Nature">
        <title>Insights into bilaterian evolution from three spiralian genomes.</title>
        <authorList>
            <person name="Simakov O."/>
            <person name="Marletaz F."/>
            <person name="Cho S.J."/>
            <person name="Edsinger-Gonzales E."/>
            <person name="Havlak P."/>
            <person name="Hellsten U."/>
            <person name="Kuo D.H."/>
            <person name="Larsson T."/>
            <person name="Lv J."/>
            <person name="Arendt D."/>
            <person name="Savage R."/>
            <person name="Osoegawa K."/>
            <person name="de Jong P."/>
            <person name="Grimwood J."/>
            <person name="Chapman J.A."/>
            <person name="Shapiro H."/>
            <person name="Aerts A."/>
            <person name="Otillar R.P."/>
            <person name="Terry A.Y."/>
            <person name="Boore J.L."/>
            <person name="Grigoriev I.V."/>
            <person name="Lindberg D.R."/>
            <person name="Seaver E.C."/>
            <person name="Weisblat D.A."/>
            <person name="Putnam N.H."/>
            <person name="Rokhsar D.S."/>
        </authorList>
    </citation>
    <scope>NUCLEOTIDE SEQUENCE</scope>
    <source>
        <strain evidence="15 17">I ESC-2004</strain>
    </source>
</reference>
<dbReference type="SUPFAM" id="SSF53850">
    <property type="entry name" value="Periplasmic binding protein-like II"/>
    <property type="match status" value="1"/>
</dbReference>
<comment type="subcellular location">
    <subcellularLocation>
        <location evidence="1">Membrane</location>
        <topology evidence="1">Multi-pass membrane protein</topology>
    </subcellularLocation>
</comment>
<dbReference type="Pfam" id="PF00060">
    <property type="entry name" value="Lig_chan"/>
    <property type="match status" value="1"/>
</dbReference>
<feature type="transmembrane region" description="Helical" evidence="11">
    <location>
        <begin position="459"/>
        <end position="480"/>
    </location>
</feature>
<dbReference type="STRING" id="283909.R7T979"/>
<evidence type="ECO:0000256" key="5">
    <source>
        <dbReference type="ARBA" id="ARBA00023065"/>
    </source>
</evidence>
<evidence type="ECO:0000256" key="1">
    <source>
        <dbReference type="ARBA" id="ARBA00004141"/>
    </source>
</evidence>
<evidence type="ECO:0000256" key="9">
    <source>
        <dbReference type="ARBA" id="ARBA00023286"/>
    </source>
</evidence>
<dbReference type="Gene3D" id="1.10.287.70">
    <property type="match status" value="1"/>
</dbReference>
<dbReference type="InterPro" id="IPR001320">
    <property type="entry name" value="Iontro_rcpt_C"/>
</dbReference>
<keyword evidence="8" id="KW-0325">Glycoprotein</keyword>
<evidence type="ECO:0008006" key="18">
    <source>
        <dbReference type="Google" id="ProtNLM"/>
    </source>
</evidence>
<keyword evidence="12" id="KW-0732">Signal</keyword>
<evidence type="ECO:0000256" key="7">
    <source>
        <dbReference type="ARBA" id="ARBA00023170"/>
    </source>
</evidence>
<protein>
    <recommendedName>
        <fullName evidence="18">Ionotropic glutamate receptor L-glutamate and glycine-binding domain-containing protein</fullName>
    </recommendedName>
</protein>
<dbReference type="SMART" id="SM00079">
    <property type="entry name" value="PBPe"/>
    <property type="match status" value="1"/>
</dbReference>
<dbReference type="Gene3D" id="3.40.190.10">
    <property type="entry name" value="Periplasmic binding protein-like II"/>
    <property type="match status" value="1"/>
</dbReference>
<dbReference type="InterPro" id="IPR019594">
    <property type="entry name" value="Glu/Gly-bd"/>
</dbReference>
<dbReference type="FunCoup" id="R7T979">
    <property type="interactions" value="62"/>
</dbReference>
<proteinExistence type="predicted"/>
<evidence type="ECO:0000256" key="2">
    <source>
        <dbReference type="ARBA" id="ARBA00022448"/>
    </source>
</evidence>
<feature type="domain" description="Ionotropic glutamate receptor C-terminal" evidence="13">
    <location>
        <begin position="36"/>
        <end position="420"/>
    </location>
</feature>
<name>R7T979_CAPTE</name>
<evidence type="ECO:0000256" key="11">
    <source>
        <dbReference type="SAM" id="Phobius"/>
    </source>
</evidence>
<keyword evidence="5" id="KW-0406">Ion transport</keyword>
<evidence type="ECO:0000256" key="6">
    <source>
        <dbReference type="ARBA" id="ARBA00023136"/>
    </source>
</evidence>
<keyword evidence="10" id="KW-0407">Ion channel</keyword>
<keyword evidence="4 11" id="KW-1133">Transmembrane helix</keyword>
<dbReference type="PANTHER" id="PTHR18966">
    <property type="entry name" value="IONOTROPIC GLUTAMATE RECEPTOR"/>
    <property type="match status" value="1"/>
</dbReference>
<keyword evidence="3 11" id="KW-0812">Transmembrane</keyword>
<keyword evidence="6 11" id="KW-0472">Membrane</keyword>
<dbReference type="Pfam" id="PF10613">
    <property type="entry name" value="Lig_chan-Glu_bd"/>
    <property type="match status" value="1"/>
</dbReference>
<dbReference type="GO" id="GO:0016020">
    <property type="term" value="C:membrane"/>
    <property type="evidence" value="ECO:0007669"/>
    <property type="project" value="UniProtKB-SubCell"/>
</dbReference>
<keyword evidence="2" id="KW-0813">Transport</keyword>
<dbReference type="SMART" id="SM00918">
    <property type="entry name" value="Lig_chan-Glu_bd"/>
    <property type="match status" value="1"/>
</dbReference>
<keyword evidence="9" id="KW-1071">Ligand-gated ion channel</keyword>
<evidence type="ECO:0000313" key="17">
    <source>
        <dbReference type="Proteomes" id="UP000014760"/>
    </source>
</evidence>
<dbReference type="OrthoDB" id="5984008at2759"/>
<dbReference type="InterPro" id="IPR015683">
    <property type="entry name" value="Ionotropic_Glu_rcpt"/>
</dbReference>
<evidence type="ECO:0000313" key="16">
    <source>
        <dbReference type="EnsemblMetazoa" id="CapteP218867"/>
    </source>
</evidence>
<feature type="chain" id="PRO_5008786754" description="Ionotropic glutamate receptor L-glutamate and glycine-binding domain-containing protein" evidence="12">
    <location>
        <begin position="18"/>
        <end position="513"/>
    </location>
</feature>
<dbReference type="OMA" id="MIDEMAF"/>
<accession>R7T979</accession>
<feature type="transmembrane region" description="Helical" evidence="11">
    <location>
        <begin position="244"/>
        <end position="265"/>
    </location>
</feature>
<keyword evidence="17" id="KW-1185">Reference proteome</keyword>
<sequence length="513" mass="57991">MARFEALLLLFVTVCSSEKGDRRHNEQKYFPLSGRRLNIITMPSAPYTMRVLNGDQWVFMGYIPELIQMLSQKLHFEYTLTFEPSLKYGAIDSDGQWTGCIGQLVAHANTNGTSGADMAAVMLVQTSIRQQAVDFVHPLVSNGFTVLLKNEEDGVDPLRFQFSIFAPFSPVLWSLIFLSALCVAALLWGTNRVNPNEWRRKYIDSQVGEIEGQTFDVAGSLWFVFSTFQWQGFDRAPRSIGGRVLTVFWVLFASVVIISYTAGLVNDLHWTSMARAHSLSTTPSTLRELILRNDYKWGVLKNSKTWEYISNVAKTENVKAIKQLLMQNQDRPDNLLTSKEAVSNAAKGKFAFVTTSMNAEYHVMNTVPCNLKTINDRFGADSYGFAFPKDSELTPYFEEALLAMRESGDLDSLQKKWVYERTMCWNSTSRGRSPAVDPPSNDYFGRPRKIDLHAMTGCFVFLVVGLLTSLFAAGFEIWYYKYTAENRMLNLQEPTVDVPGMADEQPNDTASPY</sequence>
<gene>
    <name evidence="15" type="ORF">CAPTEDRAFT_218867</name>
</gene>
<reference evidence="16" key="3">
    <citation type="submission" date="2015-06" db="UniProtKB">
        <authorList>
            <consortium name="EnsemblMetazoa"/>
        </authorList>
    </citation>
    <scope>IDENTIFICATION</scope>
</reference>
<organism evidence="15">
    <name type="scientific">Capitella teleta</name>
    <name type="common">Polychaete worm</name>
    <dbReference type="NCBI Taxonomy" id="283909"/>
    <lineage>
        <taxon>Eukaryota</taxon>
        <taxon>Metazoa</taxon>
        <taxon>Spiralia</taxon>
        <taxon>Lophotrochozoa</taxon>
        <taxon>Annelida</taxon>
        <taxon>Polychaeta</taxon>
        <taxon>Sedentaria</taxon>
        <taxon>Scolecida</taxon>
        <taxon>Capitellidae</taxon>
        <taxon>Capitella</taxon>
    </lineage>
</organism>
<dbReference type="EnsemblMetazoa" id="CapteT218867">
    <property type="protein sequence ID" value="CapteP218867"/>
    <property type="gene ID" value="CapteG218867"/>
</dbReference>
<reference evidence="17" key="1">
    <citation type="submission" date="2012-12" db="EMBL/GenBank/DDBJ databases">
        <authorList>
            <person name="Hellsten U."/>
            <person name="Grimwood J."/>
            <person name="Chapman J.A."/>
            <person name="Shapiro H."/>
            <person name="Aerts A."/>
            <person name="Otillar R.P."/>
            <person name="Terry A.Y."/>
            <person name="Boore J.L."/>
            <person name="Simakov O."/>
            <person name="Marletaz F."/>
            <person name="Cho S.-J."/>
            <person name="Edsinger-Gonzales E."/>
            <person name="Havlak P."/>
            <person name="Kuo D.-H."/>
            <person name="Larsson T."/>
            <person name="Lv J."/>
            <person name="Arendt D."/>
            <person name="Savage R."/>
            <person name="Osoegawa K."/>
            <person name="de Jong P."/>
            <person name="Lindberg D.R."/>
            <person name="Seaver E.C."/>
            <person name="Weisblat D.A."/>
            <person name="Putnam N.H."/>
            <person name="Grigoriev I.V."/>
            <person name="Rokhsar D.S."/>
        </authorList>
    </citation>
    <scope>NUCLEOTIDE SEQUENCE</scope>
    <source>
        <strain evidence="17">I ESC-2004</strain>
    </source>
</reference>
<keyword evidence="7" id="KW-0675">Receptor</keyword>
<dbReference type="SUPFAM" id="SSF81324">
    <property type="entry name" value="Voltage-gated potassium channels"/>
    <property type="match status" value="1"/>
</dbReference>
<evidence type="ECO:0000259" key="14">
    <source>
        <dbReference type="SMART" id="SM00918"/>
    </source>
</evidence>
<dbReference type="EMBL" id="AMQN01015822">
    <property type="status" value="NOT_ANNOTATED_CDS"/>
    <property type="molecule type" value="Genomic_DNA"/>
</dbReference>
<dbReference type="Proteomes" id="UP000014760">
    <property type="component" value="Unassembled WGS sequence"/>
</dbReference>
<evidence type="ECO:0000313" key="15">
    <source>
        <dbReference type="EMBL" id="ELT87549.1"/>
    </source>
</evidence>
<dbReference type="AlphaFoldDB" id="R7T979"/>